<evidence type="ECO:0000256" key="1">
    <source>
        <dbReference type="SAM" id="Phobius"/>
    </source>
</evidence>
<dbReference type="PANTHER" id="PTHR21248">
    <property type="entry name" value="CARDIOLIPIN SYNTHASE"/>
    <property type="match status" value="1"/>
</dbReference>
<dbReference type="AlphaFoldDB" id="A0A7G9FK85"/>
<dbReference type="Pfam" id="PF13091">
    <property type="entry name" value="PLDc_2"/>
    <property type="match status" value="2"/>
</dbReference>
<dbReference type="InterPro" id="IPR025202">
    <property type="entry name" value="PLD-like_dom"/>
</dbReference>
<dbReference type="GO" id="GO:0030572">
    <property type="term" value="F:phosphatidyltransferase activity"/>
    <property type="evidence" value="ECO:0007669"/>
    <property type="project" value="UniProtKB-ARBA"/>
</dbReference>
<dbReference type="Proteomes" id="UP000515819">
    <property type="component" value="Chromosome"/>
</dbReference>
<evidence type="ECO:0000313" key="3">
    <source>
        <dbReference type="EMBL" id="QNL98966.1"/>
    </source>
</evidence>
<feature type="domain" description="PLD phosphodiesterase" evidence="2">
    <location>
        <begin position="377"/>
        <end position="404"/>
    </location>
</feature>
<name>A0A7G9FK85_9FIRM</name>
<dbReference type="GO" id="GO:0032049">
    <property type="term" value="P:cardiolipin biosynthetic process"/>
    <property type="evidence" value="ECO:0007669"/>
    <property type="project" value="UniProtKB-ARBA"/>
</dbReference>
<sequence length="477" mass="54910">MRKHRVLRVIGCVVGAIVIILLYEMIGIFAAYKKQPELSEETKQSLHPEDIYTDATVEERACIIEENGDALLQRVRLIEQAKEEIILSTFAFHDDDSGQIMMGALLRAAERNVHIRILVDGFESWTAMEGNAYFYAMSSHPNIEIKVYNRATPLKPWEMMGRMHDKYLIADGKTYILGGRNTYNYFLGEFPGHKNYDRDVLVVCENPQADSSVNQLLAYFETIWSQKDCKYFHDKEKLADRKSVKQAKKDVQTAFATYYEAQKDTITDTDFEKDTVATDKIMLISNPIHTGAKEPTAWYEMGVLMKQAKKRVKIHTPYIICNDMMYDTWSDVAENVPEFTVMTNSVANNGNPFGSADYQKNRDKISSTGVTIWEYEGGYSYHGKSILIDDDISIIGSFNMDMRSVYLDTELMLVIRSKEINTQLESAMMKYEQGARQVLADGQYANPYHVEPIALTPKRRRRVFVVRYLLGWLRFLF</sequence>
<dbReference type="InterPro" id="IPR001736">
    <property type="entry name" value="PLipase_D/transphosphatidylase"/>
</dbReference>
<dbReference type="SMART" id="SM00155">
    <property type="entry name" value="PLDc"/>
    <property type="match status" value="2"/>
</dbReference>
<evidence type="ECO:0000259" key="2">
    <source>
        <dbReference type="PROSITE" id="PS50035"/>
    </source>
</evidence>
<protein>
    <submittedName>
        <fullName evidence="3">Phospholipase D family protein</fullName>
    </submittedName>
</protein>
<dbReference type="SUPFAM" id="SSF56024">
    <property type="entry name" value="Phospholipase D/nuclease"/>
    <property type="match status" value="2"/>
</dbReference>
<gene>
    <name evidence="3" type="ORF">H9Q76_09450</name>
</gene>
<dbReference type="CDD" id="cd09111">
    <property type="entry name" value="PLDc_ymdC_like_1"/>
    <property type="match status" value="1"/>
</dbReference>
<reference evidence="3 4" key="1">
    <citation type="submission" date="2020-08" db="EMBL/GenBank/DDBJ databases">
        <authorList>
            <person name="Liu C."/>
            <person name="Sun Q."/>
        </authorList>
    </citation>
    <scope>NUCLEOTIDE SEQUENCE [LARGE SCALE GENOMIC DNA]</scope>
    <source>
        <strain evidence="3 4">NSJ-4</strain>
    </source>
</reference>
<keyword evidence="1" id="KW-0472">Membrane</keyword>
<dbReference type="Gene3D" id="3.30.870.10">
    <property type="entry name" value="Endonuclease Chain A"/>
    <property type="match status" value="2"/>
</dbReference>
<keyword evidence="1" id="KW-1133">Transmembrane helix</keyword>
<feature type="transmembrane region" description="Helical" evidence="1">
    <location>
        <begin position="7"/>
        <end position="32"/>
    </location>
</feature>
<organism evidence="3 4">
    <name type="scientific">Wujia chipingensis</name>
    <dbReference type="NCBI Taxonomy" id="2763670"/>
    <lineage>
        <taxon>Bacteria</taxon>
        <taxon>Bacillati</taxon>
        <taxon>Bacillota</taxon>
        <taxon>Clostridia</taxon>
        <taxon>Lachnospirales</taxon>
        <taxon>Lachnospiraceae</taxon>
        <taxon>Wujia</taxon>
    </lineage>
</organism>
<dbReference type="CDD" id="cd09113">
    <property type="entry name" value="PLDc_ymdC_like_2"/>
    <property type="match status" value="1"/>
</dbReference>
<dbReference type="RefSeq" id="WP_249321004.1">
    <property type="nucleotide sequence ID" value="NZ_CP060632.1"/>
</dbReference>
<keyword evidence="4" id="KW-1185">Reference proteome</keyword>
<keyword evidence="1" id="KW-0812">Transmembrane</keyword>
<dbReference type="KEGG" id="wcp:H9Q76_09450"/>
<dbReference type="EMBL" id="CP060632">
    <property type="protein sequence ID" value="QNL98966.1"/>
    <property type="molecule type" value="Genomic_DNA"/>
</dbReference>
<accession>A0A7G9FK85</accession>
<evidence type="ECO:0000313" key="4">
    <source>
        <dbReference type="Proteomes" id="UP000515819"/>
    </source>
</evidence>
<proteinExistence type="predicted"/>
<feature type="domain" description="PLD phosphodiesterase" evidence="2">
    <location>
        <begin position="159"/>
        <end position="181"/>
    </location>
</feature>
<dbReference type="PROSITE" id="PS50035">
    <property type="entry name" value="PLD"/>
    <property type="match status" value="2"/>
</dbReference>
<dbReference type="PANTHER" id="PTHR21248:SF12">
    <property type="entry name" value="CARDIOLIPIN SYNTHASE C"/>
    <property type="match status" value="1"/>
</dbReference>